<gene>
    <name evidence="1" type="ORF">BN1221_02312</name>
</gene>
<protein>
    <submittedName>
        <fullName evidence="1">Uncharacterized protein</fullName>
    </submittedName>
</protein>
<sequence>MIETVYFFIGKKSRNFPLGCIYLKKHRGLAVLEKTACFNSGNGGPA</sequence>
<dbReference type="Proteomes" id="UP000044377">
    <property type="component" value="Unassembled WGS sequence"/>
</dbReference>
<evidence type="ECO:0000313" key="2">
    <source>
        <dbReference type="Proteomes" id="UP000044377"/>
    </source>
</evidence>
<name>A0A0G4JVA1_9GAMM</name>
<dbReference type="EMBL" id="CGIG01000001">
    <property type="protein sequence ID" value="CPR16853.1"/>
    <property type="molecule type" value="Genomic_DNA"/>
</dbReference>
<keyword evidence="2" id="KW-1185">Reference proteome</keyword>
<reference evidence="2" key="1">
    <citation type="submission" date="2015-01" db="EMBL/GenBank/DDBJ databases">
        <authorList>
            <person name="Paterson Steve"/>
        </authorList>
    </citation>
    <scope>NUCLEOTIDE SEQUENCE [LARGE SCALE GENOMIC DNA]</scope>
    <source>
        <strain evidence="2">OBR1</strain>
    </source>
</reference>
<organism evidence="1 2">
    <name type="scientific">Brenneria goodwinii</name>
    <dbReference type="NCBI Taxonomy" id="1109412"/>
    <lineage>
        <taxon>Bacteria</taxon>
        <taxon>Pseudomonadati</taxon>
        <taxon>Pseudomonadota</taxon>
        <taxon>Gammaproteobacteria</taxon>
        <taxon>Enterobacterales</taxon>
        <taxon>Pectobacteriaceae</taxon>
        <taxon>Brenneria</taxon>
    </lineage>
</organism>
<accession>A0A0G4JVA1</accession>
<evidence type="ECO:0000313" key="1">
    <source>
        <dbReference type="EMBL" id="CPR16853.1"/>
    </source>
</evidence>
<dbReference type="STRING" id="1109412.BN1221_02312"/>
<proteinExistence type="predicted"/>
<dbReference type="AlphaFoldDB" id="A0A0G4JVA1"/>